<dbReference type="Proteomes" id="UP000293912">
    <property type="component" value="Chromosome"/>
</dbReference>
<dbReference type="AlphaFoldDB" id="A0A4P6WZT5"/>
<evidence type="ECO:0000256" key="1">
    <source>
        <dbReference type="SAM" id="SignalP"/>
    </source>
</evidence>
<dbReference type="EMBL" id="CP037867">
    <property type="protein sequence ID" value="QBM29367.1"/>
    <property type="molecule type" value="Genomic_DNA"/>
</dbReference>
<keyword evidence="3" id="KW-1185">Reference proteome</keyword>
<accession>A0A4P6WZT5</accession>
<keyword evidence="1" id="KW-0732">Signal</keyword>
<evidence type="ECO:0008006" key="4">
    <source>
        <dbReference type="Google" id="ProtNLM"/>
    </source>
</evidence>
<feature type="signal peptide" evidence="1">
    <location>
        <begin position="1"/>
        <end position="36"/>
    </location>
</feature>
<proteinExistence type="predicted"/>
<evidence type="ECO:0000313" key="2">
    <source>
        <dbReference type="EMBL" id="QBM29367.1"/>
    </source>
</evidence>
<feature type="chain" id="PRO_5020700293" description="Lipoprotein SmpA/OmlA domain-containing protein" evidence="1">
    <location>
        <begin position="37"/>
        <end position="112"/>
    </location>
</feature>
<gene>
    <name evidence="2" type="ORF">HPF_16865</name>
</gene>
<name>A0A4P6WZT5_HYDPS</name>
<sequence length="112" mass="12551" precursor="true">MNPAHTQEPLMQPVNRRTLLPLAAALLFLASTSAEPAEPDAAERKFIRQGMGEGEVVLKIGPPDHEAVHRAVRGQPEEKSWTYFPHPRDPQTLTVIRFHAGRVAEVERKISR</sequence>
<reference evidence="2 3" key="1">
    <citation type="submission" date="2019-03" db="EMBL/GenBank/DDBJ databases">
        <authorList>
            <person name="Sebastian G."/>
            <person name="Baumann P."/>
            <person name="Ruckert C."/>
            <person name="Kalinowski J."/>
            <person name="Nebel B."/>
            <person name="Takors R."/>
            <person name="Blombach B."/>
        </authorList>
    </citation>
    <scope>NUCLEOTIDE SEQUENCE [LARGE SCALE GENOMIC DNA]</scope>
    <source>
        <strain evidence="2 3">DSM 1084</strain>
    </source>
</reference>
<organism evidence="2 3">
    <name type="scientific">Hydrogenophaga pseudoflava</name>
    <name type="common">Pseudomonas carboxydoflava</name>
    <dbReference type="NCBI Taxonomy" id="47421"/>
    <lineage>
        <taxon>Bacteria</taxon>
        <taxon>Pseudomonadati</taxon>
        <taxon>Pseudomonadota</taxon>
        <taxon>Betaproteobacteria</taxon>
        <taxon>Burkholderiales</taxon>
        <taxon>Comamonadaceae</taxon>
        <taxon>Hydrogenophaga</taxon>
    </lineage>
</organism>
<protein>
    <recommendedName>
        <fullName evidence="4">Lipoprotein SmpA/OmlA domain-containing protein</fullName>
    </recommendedName>
</protein>
<evidence type="ECO:0000313" key="3">
    <source>
        <dbReference type="Proteomes" id="UP000293912"/>
    </source>
</evidence>
<dbReference type="KEGG" id="hpse:HPF_16865"/>